<evidence type="ECO:0000259" key="2">
    <source>
        <dbReference type="PROSITE" id="PS50191"/>
    </source>
</evidence>
<dbReference type="AlphaFoldDB" id="A0AAD3S3D7"/>
<dbReference type="SUPFAM" id="SSF46938">
    <property type="entry name" value="CRAL/TRIO N-terminal domain"/>
    <property type="match status" value="1"/>
</dbReference>
<dbReference type="InterPro" id="IPR001251">
    <property type="entry name" value="CRAL-TRIO_dom"/>
</dbReference>
<dbReference type="PROSITE" id="PS50191">
    <property type="entry name" value="CRAL_TRIO"/>
    <property type="match status" value="1"/>
</dbReference>
<reference evidence="3" key="1">
    <citation type="submission" date="2023-05" db="EMBL/GenBank/DDBJ databases">
        <title>Nepenthes gracilis genome sequencing.</title>
        <authorList>
            <person name="Fukushima K."/>
        </authorList>
    </citation>
    <scope>NUCLEOTIDE SEQUENCE</scope>
    <source>
        <strain evidence="3">SING2019-196</strain>
    </source>
</reference>
<dbReference type="InterPro" id="IPR036273">
    <property type="entry name" value="CRAL/TRIO_N_dom_sf"/>
</dbReference>
<dbReference type="PANTHER" id="PTHR46277">
    <property type="entry name" value="OS03G0850700 PROTEIN"/>
    <property type="match status" value="1"/>
</dbReference>
<organism evidence="3 4">
    <name type="scientific">Nepenthes gracilis</name>
    <name type="common">Slender pitcher plant</name>
    <dbReference type="NCBI Taxonomy" id="150966"/>
    <lineage>
        <taxon>Eukaryota</taxon>
        <taxon>Viridiplantae</taxon>
        <taxon>Streptophyta</taxon>
        <taxon>Embryophyta</taxon>
        <taxon>Tracheophyta</taxon>
        <taxon>Spermatophyta</taxon>
        <taxon>Magnoliopsida</taxon>
        <taxon>eudicotyledons</taxon>
        <taxon>Gunneridae</taxon>
        <taxon>Pentapetalae</taxon>
        <taxon>Caryophyllales</taxon>
        <taxon>Nepenthaceae</taxon>
        <taxon>Nepenthes</taxon>
    </lineage>
</organism>
<proteinExistence type="predicted"/>
<dbReference type="CDD" id="cd00170">
    <property type="entry name" value="SEC14"/>
    <property type="match status" value="1"/>
</dbReference>
<evidence type="ECO:0000313" key="4">
    <source>
        <dbReference type="Proteomes" id="UP001279734"/>
    </source>
</evidence>
<name>A0AAD3S3D7_NEPGR</name>
<accession>A0AAD3S3D7</accession>
<dbReference type="SMART" id="SM00516">
    <property type="entry name" value="SEC14"/>
    <property type="match status" value="1"/>
</dbReference>
<dbReference type="Pfam" id="PF00650">
    <property type="entry name" value="CRAL_TRIO"/>
    <property type="match status" value="1"/>
</dbReference>
<dbReference type="InterPro" id="IPR036865">
    <property type="entry name" value="CRAL-TRIO_dom_sf"/>
</dbReference>
<dbReference type="Proteomes" id="UP001279734">
    <property type="component" value="Unassembled WGS sequence"/>
</dbReference>
<evidence type="ECO:0000313" key="3">
    <source>
        <dbReference type="EMBL" id="GMH03683.1"/>
    </source>
</evidence>
<dbReference type="Gene3D" id="3.40.525.10">
    <property type="entry name" value="CRAL-TRIO lipid binding domain"/>
    <property type="match status" value="1"/>
</dbReference>
<evidence type="ECO:0000256" key="1">
    <source>
        <dbReference type="SAM" id="MobiDB-lite"/>
    </source>
</evidence>
<dbReference type="SUPFAM" id="SSF52087">
    <property type="entry name" value="CRAL/TRIO domain"/>
    <property type="match status" value="1"/>
</dbReference>
<protein>
    <recommendedName>
        <fullName evidence="2">CRAL-TRIO domain-containing protein</fullName>
    </recommendedName>
</protein>
<comment type="caution">
    <text evidence="3">The sequence shown here is derived from an EMBL/GenBank/DDBJ whole genome shotgun (WGS) entry which is preliminary data.</text>
</comment>
<keyword evidence="4" id="KW-1185">Reference proteome</keyword>
<feature type="domain" description="CRAL-TRIO" evidence="2">
    <location>
        <begin position="83"/>
        <end position="244"/>
    </location>
</feature>
<dbReference type="EMBL" id="BSYO01000004">
    <property type="protein sequence ID" value="GMH03683.1"/>
    <property type="molecule type" value="Genomic_DNA"/>
</dbReference>
<sequence length="248" mass="28889">MENGRQPEEPADRKSDDDREEEEKLGAMRAFVESRDPSSKAVDDLVLRRFLRARNLEIETGGGLFLRYLKWRRDFVPNGRVVESEIPNEIEQDKVFIQGFDKKARPIAVAFGARHFPGKQPDEFKRLIVYLFDKLSARTPAGQEKFAVIADLQGWGYSNIDLRGYLGIFSILQDYYPERLGRLFMIHVPRLFFSVWKIIYPFIDKKTRSKIIFVENKVLKSTLLEEIDEDQLPEIYGGRQPLVPMHHA</sequence>
<dbReference type="PANTHER" id="PTHR46277:SF3">
    <property type="entry name" value="BINDING PROTEIN, PUTATIVE-RELATED"/>
    <property type="match status" value="1"/>
</dbReference>
<gene>
    <name evidence="3" type="ORF">Nepgr_005522</name>
</gene>
<feature type="region of interest" description="Disordered" evidence="1">
    <location>
        <begin position="1"/>
        <end position="24"/>
    </location>
</feature>